<name>A0A919PNK5_9ACTN</name>
<evidence type="ECO:0000313" key="2">
    <source>
        <dbReference type="Proteomes" id="UP000660611"/>
    </source>
</evidence>
<organism evidence="1 2">
    <name type="scientific">Dactylosporangium siamense</name>
    <dbReference type="NCBI Taxonomy" id="685454"/>
    <lineage>
        <taxon>Bacteria</taxon>
        <taxon>Bacillati</taxon>
        <taxon>Actinomycetota</taxon>
        <taxon>Actinomycetes</taxon>
        <taxon>Micromonosporales</taxon>
        <taxon>Micromonosporaceae</taxon>
        <taxon>Dactylosporangium</taxon>
    </lineage>
</organism>
<protein>
    <submittedName>
        <fullName evidence="1">Malonyl CoA-ACP transacylase</fullName>
    </submittedName>
</protein>
<gene>
    <name evidence="1" type="primary">fabD2</name>
    <name evidence="1" type="ORF">Dsi01nite_059220</name>
</gene>
<reference evidence="1" key="1">
    <citation type="submission" date="2021-01" db="EMBL/GenBank/DDBJ databases">
        <title>Whole genome shotgun sequence of Dactylosporangium siamense NBRC 106093.</title>
        <authorList>
            <person name="Komaki H."/>
            <person name="Tamura T."/>
        </authorList>
    </citation>
    <scope>NUCLEOTIDE SEQUENCE</scope>
    <source>
        <strain evidence="1">NBRC 106093</strain>
    </source>
</reference>
<dbReference type="EMBL" id="BONQ01000090">
    <property type="protein sequence ID" value="GIG47881.1"/>
    <property type="molecule type" value="Genomic_DNA"/>
</dbReference>
<evidence type="ECO:0000313" key="1">
    <source>
        <dbReference type="EMBL" id="GIG47881.1"/>
    </source>
</evidence>
<dbReference type="AlphaFoldDB" id="A0A919PNK5"/>
<dbReference type="InterPro" id="IPR055582">
    <property type="entry name" value="DUF7158"/>
</dbReference>
<dbReference type="Pfam" id="PF23716">
    <property type="entry name" value="DUF7158"/>
    <property type="match status" value="1"/>
</dbReference>
<accession>A0A919PNK5</accession>
<sequence length="195" mass="21449">MTGPERSGGRMTEVAAWVAGRPIAVAAVDERLDALRRGPYAARLPHPATAEGRNLRRWLVQVLTVEGVVEHEAALLGLTADGEPRPVRLADALRTGGVVAAVIAAHPVARVLRDRVAPPVPADETETRDYFRRNRDRHPQDYAVERDALAARLGAEDAERRFAGWLEERCAALVRLEPGYEHPGDPRHADAVHRH</sequence>
<dbReference type="Proteomes" id="UP000660611">
    <property type="component" value="Unassembled WGS sequence"/>
</dbReference>
<proteinExistence type="predicted"/>
<comment type="caution">
    <text evidence="1">The sequence shown here is derived from an EMBL/GenBank/DDBJ whole genome shotgun (WGS) entry which is preliminary data.</text>
</comment>
<keyword evidence="2" id="KW-1185">Reference proteome</keyword>